<evidence type="ECO:0000313" key="2">
    <source>
        <dbReference type="Proteomes" id="UP001602287"/>
    </source>
</evidence>
<protein>
    <submittedName>
        <fullName evidence="1">Uncharacterized protein</fullName>
    </submittedName>
</protein>
<name>A0ABW6VXJ5_9ACTN</name>
<accession>A0ABW6VXJ5</accession>
<reference evidence="1 2" key="1">
    <citation type="submission" date="2024-10" db="EMBL/GenBank/DDBJ databases">
        <title>The Natural Products Discovery Center: Release of the First 8490 Sequenced Strains for Exploring Actinobacteria Biosynthetic Diversity.</title>
        <authorList>
            <person name="Kalkreuter E."/>
            <person name="Kautsar S.A."/>
            <person name="Yang D."/>
            <person name="Bader C.D."/>
            <person name="Teijaro C.N."/>
            <person name="Fluegel L."/>
            <person name="Davis C.M."/>
            <person name="Simpson J.R."/>
            <person name="Lauterbach L."/>
            <person name="Steele A.D."/>
            <person name="Gui C."/>
            <person name="Meng S."/>
            <person name="Li G."/>
            <person name="Viehrig K."/>
            <person name="Ye F."/>
            <person name="Su P."/>
            <person name="Kiefer A.F."/>
            <person name="Nichols A."/>
            <person name="Cepeda A.J."/>
            <person name="Yan W."/>
            <person name="Fan B."/>
            <person name="Jiang Y."/>
            <person name="Adhikari A."/>
            <person name="Zheng C.-J."/>
            <person name="Schuster L."/>
            <person name="Cowan T.M."/>
            <person name="Smanski M.J."/>
            <person name="Chevrette M.G."/>
            <person name="De Carvalho L.P.S."/>
            <person name="Shen B."/>
        </authorList>
    </citation>
    <scope>NUCLEOTIDE SEQUENCE [LARGE SCALE GENOMIC DNA]</scope>
    <source>
        <strain evidence="1 2">NPDC000140</strain>
    </source>
</reference>
<gene>
    <name evidence="1" type="ORF">ACFY3B_21030</name>
</gene>
<dbReference type="EMBL" id="JBIAZM010000008">
    <property type="protein sequence ID" value="MFF5202085.1"/>
    <property type="molecule type" value="Genomic_DNA"/>
</dbReference>
<sequence>MAYLAYRLVPLADPNNGDAIDSDLGERARRLRLLAASYGSQLAPADVLPVAVARLHDLAAFTEARADQGQETVRSHVELYRRDAAWITRHADELCQESG</sequence>
<evidence type="ECO:0000313" key="1">
    <source>
        <dbReference type="EMBL" id="MFF5202085.1"/>
    </source>
</evidence>
<dbReference type="RefSeq" id="WP_387221558.1">
    <property type="nucleotide sequence ID" value="NZ_JBIAZM010000008.1"/>
</dbReference>
<proteinExistence type="predicted"/>
<organism evidence="1 2">
    <name type="scientific">Micromonospora parva</name>
    <dbReference type="NCBI Taxonomy" id="1464048"/>
    <lineage>
        <taxon>Bacteria</taxon>
        <taxon>Bacillati</taxon>
        <taxon>Actinomycetota</taxon>
        <taxon>Actinomycetes</taxon>
        <taxon>Micromonosporales</taxon>
        <taxon>Micromonosporaceae</taxon>
        <taxon>Micromonospora</taxon>
    </lineage>
</organism>
<keyword evidence="2" id="KW-1185">Reference proteome</keyword>
<dbReference type="Proteomes" id="UP001602287">
    <property type="component" value="Unassembled WGS sequence"/>
</dbReference>
<comment type="caution">
    <text evidence="1">The sequence shown here is derived from an EMBL/GenBank/DDBJ whole genome shotgun (WGS) entry which is preliminary data.</text>
</comment>